<feature type="coiled-coil region" evidence="1">
    <location>
        <begin position="326"/>
        <end position="353"/>
    </location>
</feature>
<evidence type="ECO:0000313" key="3">
    <source>
        <dbReference type="EMBL" id="RSK50990.1"/>
    </source>
</evidence>
<evidence type="ECO:0000256" key="1">
    <source>
        <dbReference type="SAM" id="Coils"/>
    </source>
</evidence>
<feature type="region of interest" description="Disordered" evidence="2">
    <location>
        <begin position="38"/>
        <end position="123"/>
    </location>
</feature>
<evidence type="ECO:0000313" key="4">
    <source>
        <dbReference type="Proteomes" id="UP000273500"/>
    </source>
</evidence>
<dbReference type="OrthoDB" id="1522635at2"/>
<protein>
    <submittedName>
        <fullName evidence="3">DUF3987 domain-containing protein</fullName>
    </submittedName>
</protein>
<gene>
    <name evidence="3" type="ORF">EI291_01330</name>
</gene>
<organism evidence="3 4">
    <name type="scientific">Hymenobacter rigui</name>
    <dbReference type="NCBI Taxonomy" id="334424"/>
    <lineage>
        <taxon>Bacteria</taxon>
        <taxon>Pseudomonadati</taxon>
        <taxon>Bacteroidota</taxon>
        <taxon>Cytophagia</taxon>
        <taxon>Cytophagales</taxon>
        <taxon>Hymenobacteraceae</taxon>
        <taxon>Hymenobacter</taxon>
    </lineage>
</organism>
<evidence type="ECO:0000256" key="2">
    <source>
        <dbReference type="SAM" id="MobiDB-lite"/>
    </source>
</evidence>
<sequence length="661" mass="71956">MLCQLAGGVFIQPANNCPELYKTLHFNELAMPLTLADLRAATPPPDPTKPDTSTRTGQPADGAAGSFESNTRGCAPAREGAPDLTTIDIPTRARVPARTGVETPDRTKQDTPTRAGAPARTGPIMPGAALDWCVLQYEQRHGGFPARGGRNAWLAALAFFCNEKGVPQSDLESHAAGYAGPDFTTDEIARTIRGIYQREAAHHSSKPWEPPTVRPSFREEQRAATVAPVAPAVPLNTPTIPPEVYQLLPEFLQQCCQPLPTARERDVLLTGALAVLSGCFPTLEGLYRNKVIGANVYAFVVAPAASGKGALDWARRLAWPHHQALREASQREREGYELQLQEYEQQKRAAKAGGPLPPRPVEPARRRLFIPADNGAANVVKTLAENEERGIICDTEADTLSGALKQDFGDYSALLRKCSEHEPHLYDRKTAGTYELSRPALSVALGGTPEQVARLIPNAEDGLFSRFWFYAFEAPHQWDNPFAEPAGGSLDTWFDALSVRISEMIAAAGAGRVLVRLTKSQQVRFSTAWEAWLSDGIADFGEGSGSAVKRHARACFRLCMLLTLLRCFENGEAPAGRILTCEDADLTAALAIADVYRRHALALYERLPRPAGSAFKSASKYAGKAEQEARVRELHGQGLSLREIEAQTGVPFNTAARWLRV</sequence>
<dbReference type="EMBL" id="RWIT01000001">
    <property type="protein sequence ID" value="RSK50990.1"/>
    <property type="molecule type" value="Genomic_DNA"/>
</dbReference>
<dbReference type="AlphaFoldDB" id="A0A428KVZ5"/>
<keyword evidence="1" id="KW-0175">Coiled coil</keyword>
<name>A0A428KVZ5_9BACT</name>
<reference evidence="3 4" key="1">
    <citation type="submission" date="2018-12" db="EMBL/GenBank/DDBJ databases">
        <authorList>
            <person name="Feng G."/>
            <person name="Zhu H."/>
        </authorList>
    </citation>
    <scope>NUCLEOTIDE SEQUENCE [LARGE SCALE GENOMIC DNA]</scope>
    <source>
        <strain evidence="3 4">KCTC 12533</strain>
    </source>
</reference>
<dbReference type="Proteomes" id="UP000273500">
    <property type="component" value="Unassembled WGS sequence"/>
</dbReference>
<dbReference type="Pfam" id="PF13148">
    <property type="entry name" value="DUF3987"/>
    <property type="match status" value="1"/>
</dbReference>
<dbReference type="InterPro" id="IPR025048">
    <property type="entry name" value="DUF3987"/>
</dbReference>
<proteinExistence type="predicted"/>
<keyword evidence="4" id="KW-1185">Reference proteome</keyword>
<accession>A0A428KVZ5</accession>
<comment type="caution">
    <text evidence="3">The sequence shown here is derived from an EMBL/GenBank/DDBJ whole genome shotgun (WGS) entry which is preliminary data.</text>
</comment>